<reference evidence="3 4" key="1">
    <citation type="submission" date="2018-03" db="EMBL/GenBank/DDBJ databases">
        <title>Genomic Encyclopedia of Type Strains, Phase III (KMG-III): the genomes of soil and plant-associated and newly described type strains.</title>
        <authorList>
            <person name="Whitman W."/>
        </authorList>
    </citation>
    <scope>NUCLEOTIDE SEQUENCE [LARGE SCALE GENOMIC DNA]</scope>
    <source>
        <strain evidence="3 4">MWH-P2sevCIIIb</strain>
    </source>
</reference>
<evidence type="ECO:0000259" key="2">
    <source>
        <dbReference type="Pfam" id="PF20091"/>
    </source>
</evidence>
<sequence length="521" mass="56072">MKRIALLASTLLLIGSVHAELTKLEITSTEPFGHFLSGEFVILKGKIHGEISPKENIPGLDKVKINPHGNIDYSARVVLVMPSDNGRSNGTLIVDIPNRGKAYAEALYNSPPGLPYLSGTFAQGTGFLQDSGFSTAEVFWELGQGAELPSFVDAQGKTQYVEGVGFAIVRDAGLFFAHASTDWTGHVNPLQGKISRTLASGKSQTGRYLKTFLLNGFNMAGQQRVFDGMHVFVSGAGLLPIMQTGPGPESSTNGAPSFANPEMRGVHEEVLTISDIIKRVQARGEVPPKMILISSTTDYYSGRASLGRTGASGTTDLALPANVRMYDIAGGSHVLLPIQNKDCTIPVATLDWPPVARATLARLDQWVADNTPPPANALLKLQKAQETPPTLRAPKHLADAVIQVPVLDEDGNALGGVRLPDLVVPLGTHGGQNAPQTFTCSLAGSYVAFAKTKTEREANHDRRPSLAERYKNQDEYVNRIRIATIDLVRSGFLLPEDAAIIVARAASNRIFDEVQRDLNPR</sequence>
<feature type="domain" description="Alpha/beta hydrolase" evidence="2">
    <location>
        <begin position="162"/>
        <end position="502"/>
    </location>
</feature>
<protein>
    <recommendedName>
        <fullName evidence="2">Alpha/beta hydrolase domain-containing protein</fullName>
    </recommendedName>
</protein>
<evidence type="ECO:0000256" key="1">
    <source>
        <dbReference type="SAM" id="SignalP"/>
    </source>
</evidence>
<feature type="signal peptide" evidence="1">
    <location>
        <begin position="1"/>
        <end position="19"/>
    </location>
</feature>
<comment type="caution">
    <text evidence="3">The sequence shown here is derived from an EMBL/GenBank/DDBJ whole genome shotgun (WGS) entry which is preliminary data.</text>
</comment>
<dbReference type="RefSeq" id="WP_106228112.1">
    <property type="nucleotide sequence ID" value="NZ_PVTV01000015.1"/>
</dbReference>
<accession>A0A2T0XDX9</accession>
<keyword evidence="1" id="KW-0732">Signal</keyword>
<dbReference type="EMBL" id="PVTV01000015">
    <property type="protein sequence ID" value="PRY97135.1"/>
    <property type="molecule type" value="Genomic_DNA"/>
</dbReference>
<keyword evidence="4" id="KW-1185">Reference proteome</keyword>
<proteinExistence type="predicted"/>
<dbReference type="Pfam" id="PF20091">
    <property type="entry name" value="Abhydrolase_10"/>
    <property type="match status" value="1"/>
</dbReference>
<name>A0A2T0XDX9_9BURK</name>
<gene>
    <name evidence="3" type="ORF">BCM14_2275</name>
</gene>
<feature type="chain" id="PRO_5015437159" description="Alpha/beta hydrolase domain-containing protein" evidence="1">
    <location>
        <begin position="20"/>
        <end position="521"/>
    </location>
</feature>
<dbReference type="AlphaFoldDB" id="A0A2T0XDX9"/>
<dbReference type="Proteomes" id="UP000238308">
    <property type="component" value="Unassembled WGS sequence"/>
</dbReference>
<evidence type="ECO:0000313" key="4">
    <source>
        <dbReference type="Proteomes" id="UP000238308"/>
    </source>
</evidence>
<organism evidence="3 4">
    <name type="scientific">Jezberella montanilacus</name>
    <dbReference type="NCBI Taxonomy" id="323426"/>
    <lineage>
        <taxon>Bacteria</taxon>
        <taxon>Pseudomonadati</taxon>
        <taxon>Pseudomonadota</taxon>
        <taxon>Betaproteobacteria</taxon>
        <taxon>Burkholderiales</taxon>
        <taxon>Alcaligenaceae</taxon>
        <taxon>Jezberella</taxon>
    </lineage>
</organism>
<evidence type="ECO:0000313" key="3">
    <source>
        <dbReference type="EMBL" id="PRY97135.1"/>
    </source>
</evidence>
<dbReference type="OrthoDB" id="222879at2"/>
<dbReference type="InterPro" id="IPR045394">
    <property type="entry name" value="Abhydrolase_dom"/>
</dbReference>